<dbReference type="SMART" id="SM00133">
    <property type="entry name" value="S_TK_X"/>
    <property type="match status" value="1"/>
</dbReference>
<dbReference type="PANTHER" id="PTHR24351">
    <property type="entry name" value="RIBOSOMAL PROTEIN S6 KINASE"/>
    <property type="match status" value="1"/>
</dbReference>
<dbReference type="SMART" id="SM00220">
    <property type="entry name" value="S_TKc"/>
    <property type="match status" value="1"/>
</dbReference>
<evidence type="ECO:0000256" key="3">
    <source>
        <dbReference type="ARBA" id="ARBA00022679"/>
    </source>
</evidence>
<dbReference type="SUPFAM" id="SSF56112">
    <property type="entry name" value="Protein kinase-like (PK-like)"/>
    <property type="match status" value="1"/>
</dbReference>
<dbReference type="Pfam" id="PF00433">
    <property type="entry name" value="Pkinase_C"/>
    <property type="match status" value="1"/>
</dbReference>
<evidence type="ECO:0000256" key="2">
    <source>
        <dbReference type="ARBA" id="ARBA00022553"/>
    </source>
</evidence>
<dbReference type="PROSITE" id="PS00108">
    <property type="entry name" value="PROTEIN_KINASE_ST"/>
    <property type="match status" value="1"/>
</dbReference>
<organism evidence="10 11">
    <name type="scientific">Candida albicans (strain WO-1)</name>
    <name type="common">Yeast</name>
    <dbReference type="NCBI Taxonomy" id="294748"/>
    <lineage>
        <taxon>Eukaryota</taxon>
        <taxon>Fungi</taxon>
        <taxon>Dikarya</taxon>
        <taxon>Ascomycota</taxon>
        <taxon>Saccharomycotina</taxon>
        <taxon>Pichiomycetes</taxon>
        <taxon>Debaryomycetaceae</taxon>
        <taxon>Candida/Lodderomyces clade</taxon>
        <taxon>Candida</taxon>
    </lineage>
</organism>
<evidence type="ECO:0000313" key="10">
    <source>
        <dbReference type="EMBL" id="EEQ42561.1"/>
    </source>
</evidence>
<dbReference type="Proteomes" id="UP000001429">
    <property type="component" value="Chromosome 1"/>
</dbReference>
<dbReference type="AlphaFoldDB" id="C4YE25"/>
<feature type="domain" description="Protein kinase" evidence="8">
    <location>
        <begin position="163"/>
        <end position="449"/>
    </location>
</feature>
<dbReference type="HOGENOM" id="CLU_000288_63_5_1"/>
<dbReference type="CDD" id="cd05123">
    <property type="entry name" value="STKc_AGC"/>
    <property type="match status" value="1"/>
</dbReference>
<evidence type="ECO:0000256" key="1">
    <source>
        <dbReference type="ARBA" id="ARBA00022527"/>
    </source>
</evidence>
<dbReference type="GO" id="GO:0004674">
    <property type="term" value="F:protein serine/threonine kinase activity"/>
    <property type="evidence" value="ECO:0007669"/>
    <property type="project" value="UniProtKB-KW"/>
</dbReference>
<proteinExistence type="predicted"/>
<gene>
    <name evidence="10" type="ORF">CAWG_00775</name>
</gene>
<keyword evidence="4" id="KW-0547">Nucleotide-binding</keyword>
<feature type="compositionally biased region" description="Acidic residues" evidence="7">
    <location>
        <begin position="52"/>
        <end position="77"/>
    </location>
</feature>
<evidence type="ECO:0000256" key="4">
    <source>
        <dbReference type="ARBA" id="ARBA00022741"/>
    </source>
</evidence>
<feature type="domain" description="AGC-kinase C-terminal" evidence="9">
    <location>
        <begin position="450"/>
        <end position="568"/>
    </location>
</feature>
<protein>
    <recommendedName>
        <fullName evidence="12">Serine/threonine protein kinase</fullName>
    </recommendedName>
</protein>
<evidence type="ECO:0000256" key="5">
    <source>
        <dbReference type="ARBA" id="ARBA00022777"/>
    </source>
</evidence>
<keyword evidence="1" id="KW-0723">Serine/threonine-protein kinase</keyword>
<dbReference type="Gene3D" id="3.30.200.20">
    <property type="entry name" value="Phosphorylase Kinase, domain 1"/>
    <property type="match status" value="2"/>
</dbReference>
<dbReference type="InterPro" id="IPR011009">
    <property type="entry name" value="Kinase-like_dom_sf"/>
</dbReference>
<evidence type="ECO:0000256" key="6">
    <source>
        <dbReference type="ARBA" id="ARBA00022840"/>
    </source>
</evidence>
<evidence type="ECO:0000313" key="11">
    <source>
        <dbReference type="Proteomes" id="UP000001429"/>
    </source>
</evidence>
<dbReference type="Pfam" id="PF00069">
    <property type="entry name" value="Pkinase"/>
    <property type="match status" value="1"/>
</dbReference>
<reference evidence="10 11" key="1">
    <citation type="journal article" date="2009" name="Nature">
        <title>Evolution of pathogenicity and sexual reproduction in eight Candida genomes.</title>
        <authorList>
            <person name="Butler G."/>
            <person name="Rasmussen M.D."/>
            <person name="Lin M.F."/>
            <person name="Santos M.A."/>
            <person name="Sakthikumar S."/>
            <person name="Munro C.A."/>
            <person name="Rheinbay E."/>
            <person name="Grabherr M."/>
            <person name="Forche A."/>
            <person name="Reedy J.L."/>
            <person name="Agrafioti I."/>
            <person name="Arnaud M.B."/>
            <person name="Bates S."/>
            <person name="Brown A.J."/>
            <person name="Brunke S."/>
            <person name="Costanzo M.C."/>
            <person name="Fitzpatrick D.A."/>
            <person name="de Groot P.W."/>
            <person name="Harris D."/>
            <person name="Hoyer L.L."/>
            <person name="Hube B."/>
            <person name="Klis F.M."/>
            <person name="Kodira C."/>
            <person name="Lennard N."/>
            <person name="Logue M.E."/>
            <person name="Martin R."/>
            <person name="Neiman A.M."/>
            <person name="Nikolaou E."/>
            <person name="Quail M.A."/>
            <person name="Quinn J."/>
            <person name="Santos M.C."/>
            <person name="Schmitzberger F.F."/>
            <person name="Sherlock G."/>
            <person name="Shah P."/>
            <person name="Silverstein K.A."/>
            <person name="Skrzypek M.S."/>
            <person name="Soll D."/>
            <person name="Staggs R."/>
            <person name="Stansfield I."/>
            <person name="Stumpf M.P."/>
            <person name="Sudbery P.E."/>
            <person name="Srikantha T."/>
            <person name="Zeng Q."/>
            <person name="Berman J."/>
            <person name="Berriman M."/>
            <person name="Heitman J."/>
            <person name="Gow N.A."/>
            <person name="Lorenz M.C."/>
            <person name="Birren B.W."/>
            <person name="Kellis M."/>
            <person name="Cuomo C.A."/>
        </authorList>
    </citation>
    <scope>NUCLEOTIDE SEQUENCE [LARGE SCALE GENOMIC DNA]</scope>
    <source>
        <strain evidence="10 11">WO-1</strain>
    </source>
</reference>
<dbReference type="OrthoDB" id="63267at2759"/>
<keyword evidence="3" id="KW-0808">Transferase</keyword>
<dbReference type="PROSITE" id="PS50011">
    <property type="entry name" value="PROTEIN_KINASE_DOM"/>
    <property type="match status" value="1"/>
</dbReference>
<dbReference type="VEuPathDB" id="FungiDB:CAWG_00775"/>
<dbReference type="GO" id="GO:0005524">
    <property type="term" value="F:ATP binding"/>
    <property type="evidence" value="ECO:0007669"/>
    <property type="project" value="UniProtKB-KW"/>
</dbReference>
<evidence type="ECO:0008006" key="12">
    <source>
        <dbReference type="Google" id="ProtNLM"/>
    </source>
</evidence>
<dbReference type="Gene3D" id="1.10.510.10">
    <property type="entry name" value="Transferase(Phosphotransferase) domain 1"/>
    <property type="match status" value="1"/>
</dbReference>
<dbReference type="PaxDb" id="5476-C4YE25"/>
<dbReference type="InterPro" id="IPR008271">
    <property type="entry name" value="Ser/Thr_kinase_AS"/>
</dbReference>
<dbReference type="EMBL" id="CH672346">
    <property type="protein sequence ID" value="EEQ42561.1"/>
    <property type="molecule type" value="Genomic_DNA"/>
</dbReference>
<dbReference type="FunFam" id="1.10.510.10:FF:000048">
    <property type="entry name" value="Protein kinase C"/>
    <property type="match status" value="1"/>
</dbReference>
<dbReference type="InterPro" id="IPR045270">
    <property type="entry name" value="STKc_AGC"/>
</dbReference>
<dbReference type="InterPro" id="IPR017892">
    <property type="entry name" value="Pkinase_C"/>
</dbReference>
<keyword evidence="5" id="KW-0418">Kinase</keyword>
<dbReference type="InterPro" id="IPR000961">
    <property type="entry name" value="AGC-kinase_C"/>
</dbReference>
<dbReference type="InterPro" id="IPR000719">
    <property type="entry name" value="Prot_kinase_dom"/>
</dbReference>
<keyword evidence="2" id="KW-0597">Phosphoprotein</keyword>
<dbReference type="OMA" id="IFRKIDW"/>
<accession>C4YE25</accession>
<name>C4YE25_CANAW</name>
<keyword evidence="6" id="KW-0067">ATP-binding</keyword>
<evidence type="ECO:0000259" key="9">
    <source>
        <dbReference type="PROSITE" id="PS51285"/>
    </source>
</evidence>
<evidence type="ECO:0000259" key="8">
    <source>
        <dbReference type="PROSITE" id="PS50011"/>
    </source>
</evidence>
<sequence>MTDIFDMEDEVSTLTSQLHTKIVISPAGAGAGATAPSSSTQELNYKLIDAIDEETIANEKEKEEEEDDDYDDEDDDYLPQGYQPQISSRPIKINNNSNRQRRKSSIVSSYEVNITNSYVSSSLIIDRSPGIVSSGGEGGGGGESNNNSKFVSSVISPPRLSDFEPIKVLGKGSYGKVLLVRQVSTGRLFAQKQLKKASLIINQQEQETDDDEEEEVVAGVKIHEKNYQRTLNEKQILELVNHPNIVKLFYAFQDNNKLYLILEYLQGGELFHHLAMEKFMSEKDSSYYIAQMLLGIRYLHLKLKVIYRDLKPENCLLNSFGNLVLTDFGLSKIAADNEDGTTKNHSITGTVQYMAPEILQGDPYDFAVDYWSLGCVAFDLLTGSPPFTGTNPKKILEKMKSIKKNLKFPFYLSLDAKDFLRKLLQVNPEKRINLDNEEIFQKFKQHRFFRYIDWNHLENLHHHQEGEECAEELSFPKAIKNGQQQKMYMPPILPVITDPILAENFDSEFTEMDFTPPLPLPPPPPPPPIIISQLQQQTRLSSSGNNTSDILNIQGFSYTNPKFIDYSLHNK</sequence>
<keyword evidence="11" id="KW-1185">Reference proteome</keyword>
<feature type="region of interest" description="Disordered" evidence="7">
    <location>
        <begin position="52"/>
        <end position="106"/>
    </location>
</feature>
<dbReference type="PROSITE" id="PS51285">
    <property type="entry name" value="AGC_KINASE_CTER"/>
    <property type="match status" value="1"/>
</dbReference>
<evidence type="ECO:0000256" key="7">
    <source>
        <dbReference type="SAM" id="MobiDB-lite"/>
    </source>
</evidence>